<evidence type="ECO:0000313" key="11">
    <source>
        <dbReference type="Proteomes" id="UP001473302"/>
    </source>
</evidence>
<sequence>MGKKNSEEYRAAKAQGNKVASVKSHGKPHTSAKSRFDKYANASLAAPGAEEGQLEEEQKSSIPMPVAMWDFKHCDPKRCSGVKLARTDMLKTLKLSQRFRGIVASPIGEKVVSPADRKIVELYGVGVVDCSWARVDEVPFSKIKGPTDRLLPYLVATNPVNYGKPWKLNCVEALAAIFYVTGFPEHGEALLGKFKWGHAFKKVNGGLLSRYAKCKDATEVLAVQNEYLAKLQDDERKKEEAKEDLDSDEDDLLFTNHNRETAFTAFSDGSDEYDSDEDSDEQDSDEEDESSEQGSDDDAPDVDAVVDKLGNTHIRQ</sequence>
<dbReference type="Pfam" id="PF04034">
    <property type="entry name" value="Ribo_biogen_C"/>
    <property type="match status" value="1"/>
</dbReference>
<comment type="subcellular location">
    <subcellularLocation>
        <location evidence="6">Cytoplasm</location>
    </subcellularLocation>
    <subcellularLocation>
        <location evidence="6">Nucleus</location>
    </subcellularLocation>
</comment>
<keyword evidence="3 6" id="KW-0698">rRNA processing</keyword>
<dbReference type="EMBL" id="BAABUK010000051">
    <property type="protein sequence ID" value="GAA5817802.1"/>
    <property type="molecule type" value="Genomic_DNA"/>
</dbReference>
<feature type="domain" description="16S/18S rRNA aminocarboxypropyltransferase Tsr3 C-terminal" evidence="8">
    <location>
        <begin position="102"/>
        <end position="228"/>
    </location>
</feature>
<protein>
    <recommendedName>
        <fullName evidence="6">18S rRNA aminocarboxypropyltransferase</fullName>
        <ecNumber evidence="6">2.5.1.157</ecNumber>
    </recommendedName>
</protein>
<feature type="binding site" evidence="6">
    <location>
        <position position="128"/>
    </location>
    <ligand>
        <name>S-adenosyl-L-methionine</name>
        <dbReference type="ChEBI" id="CHEBI:59789"/>
    </ligand>
</feature>
<feature type="compositionally biased region" description="Acidic residues" evidence="7">
    <location>
        <begin position="269"/>
        <end position="301"/>
    </location>
</feature>
<keyword evidence="2 6" id="KW-0690">Ribosome biogenesis</keyword>
<comment type="caution">
    <text evidence="10">The sequence shown here is derived from an EMBL/GenBank/DDBJ whole genome shotgun (WGS) entry which is preliminary data.</text>
</comment>
<proteinExistence type="inferred from homology"/>
<dbReference type="PANTHER" id="PTHR20426">
    <property type="entry name" value="RIBOSOME BIOGENESIS PROTEIN TSR3 HOMOLOG"/>
    <property type="match status" value="1"/>
</dbReference>
<evidence type="ECO:0000256" key="3">
    <source>
        <dbReference type="ARBA" id="ARBA00022552"/>
    </source>
</evidence>
<evidence type="ECO:0000256" key="5">
    <source>
        <dbReference type="ARBA" id="ARBA00022691"/>
    </source>
</evidence>
<dbReference type="Proteomes" id="UP001473302">
    <property type="component" value="Unassembled WGS sequence"/>
</dbReference>
<feature type="domain" description="RNase L inhibitor RLI-like possible metal-binding" evidence="9">
    <location>
        <begin position="64"/>
        <end position="98"/>
    </location>
</feature>
<feature type="region of interest" description="Disordered" evidence="7">
    <location>
        <begin position="262"/>
        <end position="316"/>
    </location>
</feature>
<dbReference type="InterPro" id="IPR007209">
    <property type="entry name" value="RNaseL-inhib-like_metal-bd_dom"/>
</dbReference>
<gene>
    <name evidence="6" type="primary">TSR3</name>
    <name evidence="10" type="ORF">MFLAVUS_011358</name>
</gene>
<evidence type="ECO:0000256" key="7">
    <source>
        <dbReference type="SAM" id="MobiDB-lite"/>
    </source>
</evidence>
<dbReference type="InterPro" id="IPR022968">
    <property type="entry name" value="Tsr3-like"/>
</dbReference>
<feature type="region of interest" description="Disordered" evidence="7">
    <location>
        <begin position="233"/>
        <end position="252"/>
    </location>
</feature>
<accession>A0ABP9ZFA4</accession>
<comment type="catalytic activity">
    <reaction evidence="6">
        <text>an N(1)-methylpseudouridine in rRNA + S-adenosyl-L-methionine = N(1)-methyl-N(3)-[(3S)-3-amino-3-carboxypropyl]pseudouridine in rRNA + S-methyl-5'-thioadenosine + H(+)</text>
        <dbReference type="Rhea" id="RHEA:63296"/>
        <dbReference type="Rhea" id="RHEA-COMP:11634"/>
        <dbReference type="Rhea" id="RHEA-COMP:16310"/>
        <dbReference type="ChEBI" id="CHEBI:15378"/>
        <dbReference type="ChEBI" id="CHEBI:17509"/>
        <dbReference type="ChEBI" id="CHEBI:59789"/>
        <dbReference type="ChEBI" id="CHEBI:74890"/>
        <dbReference type="ChEBI" id="CHEBI:146234"/>
        <dbReference type="EC" id="2.5.1.157"/>
    </reaction>
</comment>
<dbReference type="InterPro" id="IPR007177">
    <property type="entry name" value="Tsr3_C"/>
</dbReference>
<feature type="binding site" evidence="6">
    <location>
        <position position="151"/>
    </location>
    <ligand>
        <name>S-adenosyl-L-methionine</name>
        <dbReference type="ChEBI" id="CHEBI:59789"/>
    </ligand>
</feature>
<keyword evidence="11" id="KW-1185">Reference proteome</keyword>
<dbReference type="PANTHER" id="PTHR20426:SF0">
    <property type="entry name" value="18S RRNA AMINOCARBOXYPROPYLTRANSFERASE"/>
    <property type="match status" value="1"/>
</dbReference>
<keyword evidence="5 6" id="KW-0949">S-adenosyl-L-methionine</keyword>
<feature type="binding site" evidence="6">
    <location>
        <position position="80"/>
    </location>
    <ligand>
        <name>S-adenosyl-L-methionine</name>
        <dbReference type="ChEBI" id="CHEBI:59789"/>
    </ligand>
</feature>
<dbReference type="Pfam" id="PF04068">
    <property type="entry name" value="Fer4_RLI"/>
    <property type="match status" value="1"/>
</dbReference>
<organism evidence="10 11">
    <name type="scientific">Mucor flavus</name>
    <dbReference type="NCBI Taxonomy" id="439312"/>
    <lineage>
        <taxon>Eukaryota</taxon>
        <taxon>Fungi</taxon>
        <taxon>Fungi incertae sedis</taxon>
        <taxon>Mucoromycota</taxon>
        <taxon>Mucoromycotina</taxon>
        <taxon>Mucoromycetes</taxon>
        <taxon>Mucorales</taxon>
        <taxon>Mucorineae</taxon>
        <taxon>Mucoraceae</taxon>
        <taxon>Mucor</taxon>
    </lineage>
</organism>
<dbReference type="HAMAP" id="MF_01116">
    <property type="entry name" value="TSR3"/>
    <property type="match status" value="1"/>
</dbReference>
<feature type="compositionally biased region" description="Basic and acidic residues" evidence="7">
    <location>
        <begin position="1"/>
        <end position="11"/>
    </location>
</feature>
<feature type="region of interest" description="Disordered" evidence="7">
    <location>
        <begin position="1"/>
        <end position="37"/>
    </location>
</feature>
<evidence type="ECO:0000256" key="6">
    <source>
        <dbReference type="HAMAP-Rule" id="MF_03146"/>
    </source>
</evidence>
<evidence type="ECO:0000256" key="1">
    <source>
        <dbReference type="ARBA" id="ARBA00022490"/>
    </source>
</evidence>
<keyword evidence="6" id="KW-0539">Nucleus</keyword>
<feature type="binding site" evidence="6">
    <location>
        <position position="166"/>
    </location>
    <ligand>
        <name>S-adenosyl-L-methionine</name>
        <dbReference type="ChEBI" id="CHEBI:59789"/>
    </ligand>
</feature>
<keyword evidence="4 6" id="KW-0808">Transferase</keyword>
<name>A0ABP9ZFA4_9FUNG</name>
<evidence type="ECO:0000259" key="9">
    <source>
        <dbReference type="Pfam" id="PF04068"/>
    </source>
</evidence>
<reference evidence="10 11" key="1">
    <citation type="submission" date="2024-04" db="EMBL/GenBank/DDBJ databases">
        <title>genome sequences of Mucor flavus KT1a and Helicostylum pulchrum KT1b strains isolated from the surface of a dry-aged beef.</title>
        <authorList>
            <person name="Toyotome T."/>
            <person name="Hosono M."/>
            <person name="Torimaru M."/>
            <person name="Fukuda K."/>
            <person name="Mikami N."/>
        </authorList>
    </citation>
    <scope>NUCLEOTIDE SEQUENCE [LARGE SCALE GENOMIC DNA]</scope>
    <source>
        <strain evidence="10 11">KT1a</strain>
    </source>
</reference>
<dbReference type="EC" id="2.5.1.157" evidence="6"/>
<dbReference type="NCBIfam" id="NF002621">
    <property type="entry name" value="PRK02287.1"/>
    <property type="match status" value="1"/>
</dbReference>
<comment type="function">
    <text evidence="6">Aminocarboxypropyltransferase that catalyzes the aminocarboxypropyl transfer on pseudouridine at position 1191 (Psi1191) in 18S rRNA. It constitutes the last step in biosynthesis of the hypermodified N1-methyl-N3-(3-amino-3-carboxypropyl) pseudouridine (m1acp3-Psi) conserved in eukaryotic 18S rRNA.</text>
</comment>
<evidence type="ECO:0000313" key="10">
    <source>
        <dbReference type="EMBL" id="GAA5817802.1"/>
    </source>
</evidence>
<evidence type="ECO:0000259" key="8">
    <source>
        <dbReference type="Pfam" id="PF04034"/>
    </source>
</evidence>
<feature type="compositionally biased region" description="Acidic residues" evidence="7">
    <location>
        <begin position="242"/>
        <end position="252"/>
    </location>
</feature>
<evidence type="ECO:0000256" key="2">
    <source>
        <dbReference type="ARBA" id="ARBA00022517"/>
    </source>
</evidence>
<comment type="catalytic activity">
    <reaction evidence="6">
        <text>N(1)-methylpseudouridine(1191) in yeast 18S rRNA + S-adenosyl-L-methionine = N(1)-methyl-N(3)-[(3S)-3-amino-3-carboxypropyl]pseudouridine(1191) in yeast 18S rRNA + S-methyl-5'-thioadenosine + H(+)</text>
        <dbReference type="Rhea" id="RHEA:63300"/>
        <dbReference type="Rhea" id="RHEA-COMP:13852"/>
        <dbReference type="Rhea" id="RHEA-COMP:16309"/>
        <dbReference type="ChEBI" id="CHEBI:15378"/>
        <dbReference type="ChEBI" id="CHEBI:17509"/>
        <dbReference type="ChEBI" id="CHEBI:59789"/>
        <dbReference type="ChEBI" id="CHEBI:74890"/>
        <dbReference type="ChEBI" id="CHEBI:146234"/>
    </reaction>
</comment>
<keyword evidence="1 6" id="KW-0963">Cytoplasm</keyword>
<evidence type="ECO:0000256" key="4">
    <source>
        <dbReference type="ARBA" id="ARBA00022679"/>
    </source>
</evidence>
<comment type="similarity">
    <text evidence="6">Belongs to the TDD superfamily. TSR3 family.</text>
</comment>